<feature type="region of interest" description="Disordered" evidence="1">
    <location>
        <begin position="159"/>
        <end position="183"/>
    </location>
</feature>
<dbReference type="EMBL" id="CAJHNH020000341">
    <property type="protein sequence ID" value="CAG5117063.1"/>
    <property type="molecule type" value="Genomic_DNA"/>
</dbReference>
<keyword evidence="3" id="KW-1185">Reference proteome</keyword>
<evidence type="ECO:0000313" key="3">
    <source>
        <dbReference type="Proteomes" id="UP000678393"/>
    </source>
</evidence>
<feature type="compositionally biased region" description="Basic and acidic residues" evidence="1">
    <location>
        <begin position="108"/>
        <end position="121"/>
    </location>
</feature>
<dbReference type="AlphaFoldDB" id="A0A8S3YIL0"/>
<sequence length="450" mass="48940">MSGNHLIETSWDSQASQGTIGHEDDNPEDESVVNEEAFLFEEKDAAYKGEMDLDDPACNELLGTDNGEELCAGAEEAAFADVIVSGIDDTQESTFVNDGEQEEPMNEEEIKSEETGEDGTVKSERTGVISLAATTSRDSIPEKLEINEQQAAQLKQYLPKFNRGRGRDQGRQNTLRNPGARPRMGLLQNPQALLGQVIQGLLGQQPRMGFPFPGGPPNRGPFPAGMLNSQNPRGPFMNPRVPAGPFNAPFSGPQRGPFPGRFPNTPNQRGLFFGGQQPVRPNRLPLGPQPGLPNQRVANPNLFMQRPPLLGQQGIRIPNSGPRPLLGNPGPGGRFIRPGQNSAAQQGQSFPALMNQVANVLKNSMGAQQMRPPLMMPNNRPPVQQIRPFQGLNRFQHPVGQPPGAPRFPPRIPGPGGAFMNSMIRGNQQHFLNGHGGMMFGNQTMNPRFP</sequence>
<feature type="region of interest" description="Disordered" evidence="1">
    <location>
        <begin position="98"/>
        <end position="121"/>
    </location>
</feature>
<name>A0A8S3YIL0_9EUPU</name>
<proteinExistence type="predicted"/>
<reference evidence="2" key="1">
    <citation type="submission" date="2021-04" db="EMBL/GenBank/DDBJ databases">
        <authorList>
            <consortium name="Molecular Ecology Group"/>
        </authorList>
    </citation>
    <scope>NUCLEOTIDE SEQUENCE</scope>
</reference>
<feature type="non-terminal residue" evidence="2">
    <location>
        <position position="1"/>
    </location>
</feature>
<gene>
    <name evidence="2" type="ORF">CUNI_LOCUS2621</name>
</gene>
<feature type="region of interest" description="Disordered" evidence="1">
    <location>
        <begin position="1"/>
        <end position="34"/>
    </location>
</feature>
<feature type="compositionally biased region" description="Polar residues" evidence="1">
    <location>
        <begin position="10"/>
        <end position="19"/>
    </location>
</feature>
<protein>
    <submittedName>
        <fullName evidence="2">Uncharacterized protein</fullName>
    </submittedName>
</protein>
<evidence type="ECO:0000256" key="1">
    <source>
        <dbReference type="SAM" id="MobiDB-lite"/>
    </source>
</evidence>
<dbReference type="Proteomes" id="UP000678393">
    <property type="component" value="Unassembled WGS sequence"/>
</dbReference>
<organism evidence="2 3">
    <name type="scientific">Candidula unifasciata</name>
    <dbReference type="NCBI Taxonomy" id="100452"/>
    <lineage>
        <taxon>Eukaryota</taxon>
        <taxon>Metazoa</taxon>
        <taxon>Spiralia</taxon>
        <taxon>Lophotrochozoa</taxon>
        <taxon>Mollusca</taxon>
        <taxon>Gastropoda</taxon>
        <taxon>Heterobranchia</taxon>
        <taxon>Euthyneura</taxon>
        <taxon>Panpulmonata</taxon>
        <taxon>Eupulmonata</taxon>
        <taxon>Stylommatophora</taxon>
        <taxon>Helicina</taxon>
        <taxon>Helicoidea</taxon>
        <taxon>Geomitridae</taxon>
        <taxon>Candidula</taxon>
    </lineage>
</organism>
<evidence type="ECO:0000313" key="2">
    <source>
        <dbReference type="EMBL" id="CAG5117063.1"/>
    </source>
</evidence>
<accession>A0A8S3YIL0</accession>
<comment type="caution">
    <text evidence="2">The sequence shown here is derived from an EMBL/GenBank/DDBJ whole genome shotgun (WGS) entry which is preliminary data.</text>
</comment>